<dbReference type="PANTHER" id="PTHR18895">
    <property type="entry name" value="HEMK METHYLTRANSFERASE"/>
    <property type="match status" value="1"/>
</dbReference>
<dbReference type="InterPro" id="IPR040758">
    <property type="entry name" value="PrmC_N"/>
</dbReference>
<feature type="domain" description="Methyltransferase small" evidence="6">
    <location>
        <begin position="106"/>
        <end position="192"/>
    </location>
</feature>
<dbReference type="InterPro" id="IPR004556">
    <property type="entry name" value="HemK-like"/>
</dbReference>
<accession>A0A1J5RX93</accession>
<keyword evidence="2 8" id="KW-0489">Methyltransferase</keyword>
<dbReference type="SUPFAM" id="SSF53335">
    <property type="entry name" value="S-adenosyl-L-methionine-dependent methyltransferases"/>
    <property type="match status" value="1"/>
</dbReference>
<evidence type="ECO:0000259" key="6">
    <source>
        <dbReference type="Pfam" id="PF05175"/>
    </source>
</evidence>
<evidence type="ECO:0000256" key="2">
    <source>
        <dbReference type="ARBA" id="ARBA00022603"/>
    </source>
</evidence>
<evidence type="ECO:0000256" key="4">
    <source>
        <dbReference type="ARBA" id="ARBA00022691"/>
    </source>
</evidence>
<proteinExistence type="inferred from homology"/>
<dbReference type="HAMAP" id="MF_02126">
    <property type="entry name" value="RF_methyltr_PrmC"/>
    <property type="match status" value="1"/>
</dbReference>
<dbReference type="GO" id="GO:0032259">
    <property type="term" value="P:methylation"/>
    <property type="evidence" value="ECO:0007669"/>
    <property type="project" value="UniProtKB-KW"/>
</dbReference>
<evidence type="ECO:0000256" key="3">
    <source>
        <dbReference type="ARBA" id="ARBA00022679"/>
    </source>
</evidence>
<comment type="caution">
    <text evidence="8">The sequence shown here is derived from an EMBL/GenBank/DDBJ whole genome shotgun (WGS) entry which is preliminary data.</text>
</comment>
<dbReference type="NCBIfam" id="TIGR03534">
    <property type="entry name" value="RF_mod_PrmC"/>
    <property type="match status" value="1"/>
</dbReference>
<dbReference type="GO" id="GO:0102559">
    <property type="term" value="F:peptide chain release factor N(5)-glutamine methyltransferase activity"/>
    <property type="evidence" value="ECO:0007669"/>
    <property type="project" value="UniProtKB-EC"/>
</dbReference>
<evidence type="ECO:0000313" key="8">
    <source>
        <dbReference type="EMBL" id="OIQ92757.1"/>
    </source>
</evidence>
<dbReference type="InterPro" id="IPR050320">
    <property type="entry name" value="N5-glutamine_MTase"/>
</dbReference>
<dbReference type="Pfam" id="PF05175">
    <property type="entry name" value="MTS"/>
    <property type="match status" value="1"/>
</dbReference>
<comment type="catalytic activity">
    <reaction evidence="5">
        <text>L-glutaminyl-[peptide chain release factor] + S-adenosyl-L-methionine = N(5)-methyl-L-glutaminyl-[peptide chain release factor] + S-adenosyl-L-homocysteine + H(+)</text>
        <dbReference type="Rhea" id="RHEA:42896"/>
        <dbReference type="Rhea" id="RHEA-COMP:10271"/>
        <dbReference type="Rhea" id="RHEA-COMP:10272"/>
        <dbReference type="ChEBI" id="CHEBI:15378"/>
        <dbReference type="ChEBI" id="CHEBI:30011"/>
        <dbReference type="ChEBI" id="CHEBI:57856"/>
        <dbReference type="ChEBI" id="CHEBI:59789"/>
        <dbReference type="ChEBI" id="CHEBI:61891"/>
        <dbReference type="EC" id="2.1.1.297"/>
    </reaction>
</comment>
<dbReference type="PANTHER" id="PTHR18895:SF74">
    <property type="entry name" value="MTRF1L RELEASE FACTOR GLUTAMINE METHYLTRANSFERASE"/>
    <property type="match status" value="1"/>
</dbReference>
<reference evidence="8" key="1">
    <citation type="submission" date="2016-10" db="EMBL/GenBank/DDBJ databases">
        <title>Sequence of Gallionella enrichment culture.</title>
        <authorList>
            <person name="Poehlein A."/>
            <person name="Muehling M."/>
            <person name="Daniel R."/>
        </authorList>
    </citation>
    <scope>NUCLEOTIDE SEQUENCE</scope>
</reference>
<evidence type="ECO:0000256" key="1">
    <source>
        <dbReference type="ARBA" id="ARBA00012771"/>
    </source>
</evidence>
<dbReference type="NCBIfam" id="TIGR00536">
    <property type="entry name" value="hemK_fam"/>
    <property type="match status" value="1"/>
</dbReference>
<feature type="domain" description="Release factor glutamine methyltransferase N-terminal" evidence="7">
    <location>
        <begin position="6"/>
        <end position="76"/>
    </location>
</feature>
<dbReference type="Pfam" id="PF17827">
    <property type="entry name" value="PrmC_N"/>
    <property type="match status" value="1"/>
</dbReference>
<dbReference type="AlphaFoldDB" id="A0A1J5RX93"/>
<organism evidence="8">
    <name type="scientific">mine drainage metagenome</name>
    <dbReference type="NCBI Taxonomy" id="410659"/>
    <lineage>
        <taxon>unclassified sequences</taxon>
        <taxon>metagenomes</taxon>
        <taxon>ecological metagenomes</taxon>
    </lineage>
</organism>
<dbReference type="EMBL" id="MLJW01000223">
    <property type="protein sequence ID" value="OIQ92757.1"/>
    <property type="molecule type" value="Genomic_DNA"/>
</dbReference>
<dbReference type="Gene3D" id="1.10.8.10">
    <property type="entry name" value="DNA helicase RuvA subunit, C-terminal domain"/>
    <property type="match status" value="1"/>
</dbReference>
<evidence type="ECO:0000259" key="7">
    <source>
        <dbReference type="Pfam" id="PF17827"/>
    </source>
</evidence>
<gene>
    <name evidence="8" type="primary">prmC_10</name>
    <name evidence="8" type="ORF">GALL_252780</name>
</gene>
<keyword evidence="4" id="KW-0949">S-adenosyl-L-methionine</keyword>
<dbReference type="Gene3D" id="3.40.50.150">
    <property type="entry name" value="Vaccinia Virus protein VP39"/>
    <property type="match status" value="1"/>
</dbReference>
<keyword evidence="3 8" id="KW-0808">Transferase</keyword>
<evidence type="ECO:0000256" key="5">
    <source>
        <dbReference type="ARBA" id="ARBA00048391"/>
    </source>
</evidence>
<dbReference type="CDD" id="cd02440">
    <property type="entry name" value="AdoMet_MTases"/>
    <property type="match status" value="1"/>
</dbReference>
<dbReference type="InterPro" id="IPR029063">
    <property type="entry name" value="SAM-dependent_MTases_sf"/>
</dbReference>
<dbReference type="EC" id="2.1.1.297" evidence="1"/>
<dbReference type="InterPro" id="IPR007848">
    <property type="entry name" value="Small_mtfrase_dom"/>
</dbReference>
<name>A0A1J5RX93_9ZZZZ</name>
<sequence length="292" mass="30910">MTTCGEALADLARRLAAAGVESPRLDARLLLAEALGLEPMRVFSHPERPLGPGAAARLQDLADRRLAREPMSHILGRREFWSLSFGVTAATLDPRPDTETLVEAVLAALPDRERPWRLLDFGTGTGCIPLALLHELPAATALAVDVSAAALRVAADNARALGLENRIRFHQGDWGQGLEGAFDVITSNPPYIPDDDIDGLEREVAAWEPRQALAGGADGLDCYRALAPHVARLLAPNGLAALEVGQGQAGAVAAIFAGAGLALERVAADLAGTERCLLLRPAAKDVRNIPFK</sequence>
<dbReference type="InterPro" id="IPR019874">
    <property type="entry name" value="RF_methyltr_PrmC"/>
</dbReference>
<protein>
    <recommendedName>
        <fullName evidence="1">peptide chain release factor N(5)-glutamine methyltransferase</fullName>
        <ecNumber evidence="1">2.1.1.297</ecNumber>
    </recommendedName>
</protein>